<dbReference type="EMBL" id="JADGJQ010000014">
    <property type="protein sequence ID" value="KAJ3180895.1"/>
    <property type="molecule type" value="Genomic_DNA"/>
</dbReference>
<name>A0AAD5TMA4_9FUNG</name>
<gene>
    <name evidence="8" type="ORF">HDU87_001537</name>
</gene>
<evidence type="ECO:0000256" key="3">
    <source>
        <dbReference type="ARBA" id="ARBA00022989"/>
    </source>
</evidence>
<evidence type="ECO:0000256" key="6">
    <source>
        <dbReference type="SAM" id="Phobius"/>
    </source>
</evidence>
<sequence length="143" mass="15473">MSSYDTSHHQPAGPALPSGTAPYSVAPTAQGALETLRQPRLLLRAVEWLFALIAFSAAAHYEYVHDSAVSFMIAVGVIAWLLTSAIIVAAIFRPHLIASRPYWYAETGISGVWTVFWFAGSIALAVDKCYFYCGDKNASVAFG</sequence>
<feature type="transmembrane region" description="Helical" evidence="6">
    <location>
        <begin position="41"/>
        <end position="61"/>
    </location>
</feature>
<feature type="domain" description="MARVEL" evidence="7">
    <location>
        <begin position="35"/>
        <end position="143"/>
    </location>
</feature>
<keyword evidence="9" id="KW-1185">Reference proteome</keyword>
<keyword evidence="2 6" id="KW-0812">Transmembrane</keyword>
<comment type="caution">
    <text evidence="8">The sequence shown here is derived from an EMBL/GenBank/DDBJ whole genome shotgun (WGS) entry which is preliminary data.</text>
</comment>
<proteinExistence type="predicted"/>
<evidence type="ECO:0000256" key="5">
    <source>
        <dbReference type="SAM" id="MobiDB-lite"/>
    </source>
</evidence>
<accession>A0AAD5TMA4</accession>
<reference evidence="8" key="1">
    <citation type="submission" date="2020-05" db="EMBL/GenBank/DDBJ databases">
        <title>Phylogenomic resolution of chytrid fungi.</title>
        <authorList>
            <person name="Stajich J.E."/>
            <person name="Amses K."/>
            <person name="Simmons R."/>
            <person name="Seto K."/>
            <person name="Myers J."/>
            <person name="Bonds A."/>
            <person name="Quandt C.A."/>
            <person name="Barry K."/>
            <person name="Liu P."/>
            <person name="Grigoriev I."/>
            <person name="Longcore J.E."/>
            <person name="James T.Y."/>
        </authorList>
    </citation>
    <scope>NUCLEOTIDE SEQUENCE</scope>
    <source>
        <strain evidence="8">JEL0379</strain>
    </source>
</reference>
<dbReference type="Pfam" id="PF01284">
    <property type="entry name" value="MARVEL"/>
    <property type="match status" value="1"/>
</dbReference>
<evidence type="ECO:0000256" key="4">
    <source>
        <dbReference type="ARBA" id="ARBA00023136"/>
    </source>
</evidence>
<feature type="transmembrane region" description="Helical" evidence="6">
    <location>
        <begin position="104"/>
        <end position="126"/>
    </location>
</feature>
<evidence type="ECO:0000259" key="7">
    <source>
        <dbReference type="PROSITE" id="PS51225"/>
    </source>
</evidence>
<dbReference type="AlphaFoldDB" id="A0AAD5TMA4"/>
<organism evidence="8 9">
    <name type="scientific">Geranomyces variabilis</name>
    <dbReference type="NCBI Taxonomy" id="109894"/>
    <lineage>
        <taxon>Eukaryota</taxon>
        <taxon>Fungi</taxon>
        <taxon>Fungi incertae sedis</taxon>
        <taxon>Chytridiomycota</taxon>
        <taxon>Chytridiomycota incertae sedis</taxon>
        <taxon>Chytridiomycetes</taxon>
        <taxon>Spizellomycetales</taxon>
        <taxon>Powellomycetaceae</taxon>
        <taxon>Geranomyces</taxon>
    </lineage>
</organism>
<protein>
    <recommendedName>
        <fullName evidence="7">MARVEL domain-containing protein</fullName>
    </recommendedName>
</protein>
<dbReference type="PROSITE" id="PS51225">
    <property type="entry name" value="MARVEL"/>
    <property type="match status" value="1"/>
</dbReference>
<dbReference type="GO" id="GO:0016020">
    <property type="term" value="C:membrane"/>
    <property type="evidence" value="ECO:0007669"/>
    <property type="project" value="UniProtKB-SubCell"/>
</dbReference>
<keyword evidence="3 6" id="KW-1133">Transmembrane helix</keyword>
<dbReference type="Proteomes" id="UP001212152">
    <property type="component" value="Unassembled WGS sequence"/>
</dbReference>
<feature type="transmembrane region" description="Helical" evidence="6">
    <location>
        <begin position="67"/>
        <end position="92"/>
    </location>
</feature>
<comment type="subcellular location">
    <subcellularLocation>
        <location evidence="1">Membrane</location>
        <topology evidence="1">Multi-pass membrane protein</topology>
    </subcellularLocation>
</comment>
<dbReference type="InterPro" id="IPR008253">
    <property type="entry name" value="Marvel"/>
</dbReference>
<evidence type="ECO:0000313" key="9">
    <source>
        <dbReference type="Proteomes" id="UP001212152"/>
    </source>
</evidence>
<evidence type="ECO:0000313" key="8">
    <source>
        <dbReference type="EMBL" id="KAJ3180895.1"/>
    </source>
</evidence>
<evidence type="ECO:0000256" key="2">
    <source>
        <dbReference type="ARBA" id="ARBA00022692"/>
    </source>
</evidence>
<evidence type="ECO:0000256" key="1">
    <source>
        <dbReference type="ARBA" id="ARBA00004141"/>
    </source>
</evidence>
<feature type="region of interest" description="Disordered" evidence="5">
    <location>
        <begin position="1"/>
        <end position="20"/>
    </location>
</feature>
<keyword evidence="4 6" id="KW-0472">Membrane</keyword>